<evidence type="ECO:0000313" key="2">
    <source>
        <dbReference type="EMBL" id="GAA3650789.1"/>
    </source>
</evidence>
<dbReference type="RefSeq" id="WP_346131716.1">
    <property type="nucleotide sequence ID" value="NZ_BAABBE010000011.1"/>
</dbReference>
<sequence length="385" mass="42001">MDDEFLIGPDPAELGLPDELPPVRLPALSTLAEQARTSALLTRAREVATWLDGREVAVDDYELSADVAAATDALGCSESEFELLWELAENVEFVELSDDDARPGEGLGDWPDGSDEAAVELWDVAFEFVLTESVWYDGDPETDPDLGPAGPAMMFALFLAGGHGLPADELGEMVRAGLTEESDDDPCQDIDDPSPALLKRLHELGALKIEDDIVALTPLALWGMRERYAVLGVSIPVLPPVEQMTAAQLIAAAPGLGEEELAAESVAWLALRGTEQAGEELLSAAADGDATGRMFAIQLIRSNELGTEALWRSALNCPKCGPTRRQKSWVRNRTSMTWRGSSRTWWRRRATSRKRSRQGHRTTGCRRSSTRCGGCRTPRLVRCSR</sequence>
<dbReference type="EMBL" id="BAABBE010000011">
    <property type="protein sequence ID" value="GAA3650789.1"/>
    <property type="molecule type" value="Genomic_DNA"/>
</dbReference>
<keyword evidence="3" id="KW-1185">Reference proteome</keyword>
<protein>
    <submittedName>
        <fullName evidence="2">Uncharacterized protein</fullName>
    </submittedName>
</protein>
<name>A0ABP7B7R6_9PSEU</name>
<feature type="region of interest" description="Disordered" evidence="1">
    <location>
        <begin position="349"/>
        <end position="370"/>
    </location>
</feature>
<organism evidence="2 3">
    <name type="scientific">Lentzea roselyniae</name>
    <dbReference type="NCBI Taxonomy" id="531940"/>
    <lineage>
        <taxon>Bacteria</taxon>
        <taxon>Bacillati</taxon>
        <taxon>Actinomycetota</taxon>
        <taxon>Actinomycetes</taxon>
        <taxon>Pseudonocardiales</taxon>
        <taxon>Pseudonocardiaceae</taxon>
        <taxon>Lentzea</taxon>
    </lineage>
</organism>
<comment type="caution">
    <text evidence="2">The sequence shown here is derived from an EMBL/GenBank/DDBJ whole genome shotgun (WGS) entry which is preliminary data.</text>
</comment>
<accession>A0ABP7B7R6</accession>
<dbReference type="Proteomes" id="UP001500711">
    <property type="component" value="Unassembled WGS sequence"/>
</dbReference>
<evidence type="ECO:0000256" key="1">
    <source>
        <dbReference type="SAM" id="MobiDB-lite"/>
    </source>
</evidence>
<proteinExistence type="predicted"/>
<gene>
    <name evidence="2" type="ORF">GCM10022267_41390</name>
</gene>
<evidence type="ECO:0000313" key="3">
    <source>
        <dbReference type="Proteomes" id="UP001500711"/>
    </source>
</evidence>
<feature type="compositionally biased region" description="Basic residues" evidence="1">
    <location>
        <begin position="349"/>
        <end position="364"/>
    </location>
</feature>
<reference evidence="3" key="1">
    <citation type="journal article" date="2019" name="Int. J. Syst. Evol. Microbiol.">
        <title>The Global Catalogue of Microorganisms (GCM) 10K type strain sequencing project: providing services to taxonomists for standard genome sequencing and annotation.</title>
        <authorList>
            <consortium name="The Broad Institute Genomics Platform"/>
            <consortium name="The Broad Institute Genome Sequencing Center for Infectious Disease"/>
            <person name="Wu L."/>
            <person name="Ma J."/>
        </authorList>
    </citation>
    <scope>NUCLEOTIDE SEQUENCE [LARGE SCALE GENOMIC DNA]</scope>
    <source>
        <strain evidence="3">JCM 17494</strain>
    </source>
</reference>